<dbReference type="SMART" id="SM00698">
    <property type="entry name" value="MORN"/>
    <property type="match status" value="7"/>
</dbReference>
<organism evidence="5 6">
    <name type="scientific">Zingiber officinale</name>
    <name type="common">Ginger</name>
    <name type="synonym">Amomum zingiber</name>
    <dbReference type="NCBI Taxonomy" id="94328"/>
    <lineage>
        <taxon>Eukaryota</taxon>
        <taxon>Viridiplantae</taxon>
        <taxon>Streptophyta</taxon>
        <taxon>Embryophyta</taxon>
        <taxon>Tracheophyta</taxon>
        <taxon>Spermatophyta</taxon>
        <taxon>Magnoliopsida</taxon>
        <taxon>Liliopsida</taxon>
        <taxon>Zingiberales</taxon>
        <taxon>Zingiberaceae</taxon>
        <taxon>Zingiber</taxon>
    </lineage>
</organism>
<keyword evidence="1" id="KW-0677">Repeat</keyword>
<evidence type="ECO:0000313" key="5">
    <source>
        <dbReference type="EMBL" id="KAG6533679.1"/>
    </source>
</evidence>
<evidence type="ECO:0000256" key="3">
    <source>
        <dbReference type="SAM" id="Phobius"/>
    </source>
</evidence>
<feature type="region of interest" description="Disordered" evidence="2">
    <location>
        <begin position="1"/>
        <end position="27"/>
    </location>
</feature>
<dbReference type="PANTHER" id="PTHR23084">
    <property type="entry name" value="PHOSPHATIDYLINOSITOL-4-PHOSPHATE 5-KINASE RELATED"/>
    <property type="match status" value="1"/>
</dbReference>
<gene>
    <name evidence="5" type="ORF">ZIOFF_007554</name>
</gene>
<feature type="transmembrane region" description="Helical" evidence="3">
    <location>
        <begin position="245"/>
        <end position="265"/>
    </location>
</feature>
<dbReference type="Pfam" id="PF02493">
    <property type="entry name" value="MORN"/>
    <property type="match status" value="7"/>
</dbReference>
<dbReference type="GO" id="GO:0016020">
    <property type="term" value="C:membrane"/>
    <property type="evidence" value="ECO:0007669"/>
    <property type="project" value="UniProtKB-ARBA"/>
</dbReference>
<dbReference type="InterPro" id="IPR004864">
    <property type="entry name" value="LEA_2"/>
</dbReference>
<keyword evidence="6" id="KW-1185">Reference proteome</keyword>
<feature type="domain" description="Late embryogenesis abundant protein LEA-2 subgroup" evidence="4">
    <location>
        <begin position="128"/>
        <end position="214"/>
    </location>
</feature>
<keyword evidence="3" id="KW-0812">Transmembrane</keyword>
<keyword evidence="3" id="KW-1133">Transmembrane helix</keyword>
<name>A0A8J5I1Z2_ZINOF</name>
<dbReference type="Pfam" id="PF03168">
    <property type="entry name" value="LEA_2"/>
    <property type="match status" value="1"/>
</dbReference>
<dbReference type="InterPro" id="IPR003409">
    <property type="entry name" value="MORN"/>
</dbReference>
<accession>A0A8J5I1Z2</accession>
<reference evidence="5 6" key="1">
    <citation type="submission" date="2020-08" db="EMBL/GenBank/DDBJ databases">
        <title>Plant Genome Project.</title>
        <authorList>
            <person name="Zhang R.-G."/>
        </authorList>
    </citation>
    <scope>NUCLEOTIDE SEQUENCE [LARGE SCALE GENOMIC DNA]</scope>
    <source>
        <tissue evidence="5">Rhizome</tissue>
    </source>
</reference>
<dbReference type="Gene3D" id="2.60.40.1820">
    <property type="match status" value="1"/>
</dbReference>
<dbReference type="Gene3D" id="2.20.110.10">
    <property type="entry name" value="Histone H3 K4-specific methyltransferase SET7/9 N-terminal domain"/>
    <property type="match status" value="3"/>
</dbReference>
<dbReference type="SUPFAM" id="SSF82185">
    <property type="entry name" value="Histone H3 K4-specific methyltransferase SET7/9 N-terminal domain"/>
    <property type="match status" value="2"/>
</dbReference>
<evidence type="ECO:0000256" key="1">
    <source>
        <dbReference type="ARBA" id="ARBA00022737"/>
    </source>
</evidence>
<sequence length="552" mass="60153">MTTPTTLTSADGRRHHHPRAYSPRDDRRYHHYMGPPISSSAASFKGCCCCLFLLLIFLSLLAVAVALVVVLVLKPKKPQFDLQQVSVQYVLVAPSSPSSATSTFGSDAAGGIQPTAAYLSLNITLLFTANNPNKVGIRYDAAALDVMYRGVPLGVAAVPAFEQPAQSRRLVETRVFVDHFNVLQGNALDLVRDASLNDRVDLRLTGDVAARILVLGISSPRVRLGASTSQDHAVSSRFFSTLNTFLIPAAGLAAVSSLFAFFRLLKLRPSRRVLPVVWSIGNDASGSDSNRGVSGSGTRIAREDVVFYGNGDVYEGELRKGRCSGSGVYKFYGKGIYEGDWVDGRYEGYGIESWARGSRYRGQYRLGLRHGFGAYRFYSGDCYAGEWVGGQSHGNGVQSCSDGSYYAGEFKCGVKHGFGRYCFRNGDTYSGEYFGDKINGFGVYKFANGHCYEGSWHEGRRQGFGTYTFRHGEKRSGEWDNGILKCSLVPSDPAIERSVEAARKAAENATLLPQVEDQVRKTVSAANKAATAARVAAIRAIQNHKKGKFCDI</sequence>
<evidence type="ECO:0000313" key="6">
    <source>
        <dbReference type="Proteomes" id="UP000734854"/>
    </source>
</evidence>
<evidence type="ECO:0000256" key="2">
    <source>
        <dbReference type="SAM" id="MobiDB-lite"/>
    </source>
</evidence>
<dbReference type="AlphaFoldDB" id="A0A8J5I1Z2"/>
<dbReference type="EMBL" id="JACMSC010000002">
    <property type="protein sequence ID" value="KAG6533679.1"/>
    <property type="molecule type" value="Genomic_DNA"/>
</dbReference>
<dbReference type="FunFam" id="2.20.110.10:FF:000002">
    <property type="entry name" value="Phosphatidylinositol 4-phosphate 5-kinase 8"/>
    <property type="match status" value="2"/>
</dbReference>
<comment type="caution">
    <text evidence="5">The sequence shown here is derived from an EMBL/GenBank/DDBJ whole genome shotgun (WGS) entry which is preliminary data.</text>
</comment>
<dbReference type="Proteomes" id="UP000734854">
    <property type="component" value="Unassembled WGS sequence"/>
</dbReference>
<protein>
    <recommendedName>
        <fullName evidence="4">Late embryogenesis abundant protein LEA-2 subgroup domain-containing protein</fullName>
    </recommendedName>
</protein>
<evidence type="ECO:0000259" key="4">
    <source>
        <dbReference type="Pfam" id="PF03168"/>
    </source>
</evidence>
<dbReference type="SUPFAM" id="SSF117070">
    <property type="entry name" value="LEA14-like"/>
    <property type="match status" value="1"/>
</dbReference>
<dbReference type="PANTHER" id="PTHR23084:SF254">
    <property type="entry name" value="OS08G0469700 PROTEIN"/>
    <property type="match status" value="1"/>
</dbReference>
<proteinExistence type="predicted"/>
<keyword evidence="3" id="KW-0472">Membrane</keyword>
<feature type="transmembrane region" description="Helical" evidence="3">
    <location>
        <begin position="51"/>
        <end position="73"/>
    </location>
</feature>